<evidence type="ECO:0000313" key="4">
    <source>
        <dbReference type="Proteomes" id="UP000663851"/>
    </source>
</evidence>
<dbReference type="GO" id="GO:0005634">
    <property type="term" value="C:nucleus"/>
    <property type="evidence" value="ECO:0007669"/>
    <property type="project" value="UniProtKB-SubCell"/>
</dbReference>
<dbReference type="SUPFAM" id="SSF54427">
    <property type="entry name" value="NTF2-like"/>
    <property type="match status" value="1"/>
</dbReference>
<dbReference type="Proteomes" id="UP000663851">
    <property type="component" value="Unassembled WGS sequence"/>
</dbReference>
<proteinExistence type="predicted"/>
<keyword evidence="1" id="KW-0539">Nucleus</keyword>
<dbReference type="GO" id="GO:0006913">
    <property type="term" value="P:nucleocytoplasmic transport"/>
    <property type="evidence" value="ECO:0007669"/>
    <property type="project" value="UniProtKB-UniRule"/>
</dbReference>
<dbReference type="InterPro" id="IPR002075">
    <property type="entry name" value="NTF2_dom"/>
</dbReference>
<protein>
    <recommendedName>
        <fullName evidence="1">NTF2-related export protein</fullName>
    </recommendedName>
</protein>
<reference evidence="3" key="1">
    <citation type="submission" date="2021-02" db="EMBL/GenBank/DDBJ databases">
        <authorList>
            <person name="Nowell W R."/>
        </authorList>
    </citation>
    <scope>NUCLEOTIDE SEQUENCE</scope>
</reference>
<dbReference type="GO" id="GO:0005737">
    <property type="term" value="C:cytoplasm"/>
    <property type="evidence" value="ECO:0007669"/>
    <property type="project" value="UniProtKB-SubCell"/>
</dbReference>
<feature type="domain" description="NTF2" evidence="2">
    <location>
        <begin position="41"/>
        <end position="130"/>
    </location>
</feature>
<dbReference type="InterPro" id="IPR032710">
    <property type="entry name" value="NTF2-like_dom_sf"/>
</dbReference>
<name>A0A820EJT0_9BILA</name>
<keyword evidence="1" id="KW-0963">Cytoplasm</keyword>
<feature type="non-terminal residue" evidence="3">
    <location>
        <position position="1"/>
    </location>
</feature>
<accession>A0A820EJT0</accession>
<keyword evidence="1" id="KW-0653">Protein transport</keyword>
<dbReference type="PROSITE" id="PS50177">
    <property type="entry name" value="NTF2_DOMAIN"/>
    <property type="match status" value="1"/>
</dbReference>
<comment type="subcellular location">
    <subcellularLocation>
        <location evidence="1">Cytoplasm</location>
    </subcellularLocation>
    <subcellularLocation>
        <location evidence="1">Nucleus</location>
    </subcellularLocation>
</comment>
<evidence type="ECO:0000313" key="3">
    <source>
        <dbReference type="EMBL" id="CAF4249697.1"/>
    </source>
</evidence>
<dbReference type="Pfam" id="PF02136">
    <property type="entry name" value="NTF2"/>
    <property type="match status" value="1"/>
</dbReference>
<keyword evidence="1" id="KW-0813">Transport</keyword>
<gene>
    <name evidence="3" type="ORF">HFQ381_LOCUS10377</name>
</gene>
<comment type="caution">
    <text evidence="3">The sequence shown here is derived from an EMBL/GenBank/DDBJ whole genome shotgun (WGS) entry which is preliminary data.</text>
</comment>
<organism evidence="3 4">
    <name type="scientific">Rotaria socialis</name>
    <dbReference type="NCBI Taxonomy" id="392032"/>
    <lineage>
        <taxon>Eukaryota</taxon>
        <taxon>Metazoa</taxon>
        <taxon>Spiralia</taxon>
        <taxon>Gnathifera</taxon>
        <taxon>Rotifera</taxon>
        <taxon>Eurotatoria</taxon>
        <taxon>Bdelloidea</taxon>
        <taxon>Philodinida</taxon>
        <taxon>Philodinidae</taxon>
        <taxon>Rotaria</taxon>
    </lineage>
</organism>
<evidence type="ECO:0000256" key="1">
    <source>
        <dbReference type="RuleBase" id="RU369002"/>
    </source>
</evidence>
<comment type="function">
    <text evidence="1">Has a role in nuclear-cytoplasmic transport of proteins and mRNAs.</text>
</comment>
<dbReference type="InterPro" id="IPR045875">
    <property type="entry name" value="NTF2"/>
</dbReference>
<dbReference type="GO" id="GO:0015031">
    <property type="term" value="P:protein transport"/>
    <property type="evidence" value="ECO:0007669"/>
    <property type="project" value="UniProtKB-KW"/>
</dbReference>
<dbReference type="InterPro" id="IPR018222">
    <property type="entry name" value="Nuclear_transport_factor_2_euk"/>
</dbReference>
<dbReference type="GO" id="GO:0051028">
    <property type="term" value="P:mRNA transport"/>
    <property type="evidence" value="ECO:0007669"/>
    <property type="project" value="UniProtKB-UniRule"/>
</dbReference>
<dbReference type="AlphaFoldDB" id="A0A820EJT0"/>
<sequence>MTSMMELKHGQNGTKMKAGVCFFVAAYSKQIQKKCREDIVAVENFSKRYYDIFDTRRHDIEKFYQAQAKLVWNGTELDGSSTIAKYLIALPPTRHNIYALDFFPMNDLFPNEAKTFQVFVSGAVVYGSPE</sequence>
<dbReference type="Gene3D" id="3.10.450.50">
    <property type="match status" value="1"/>
</dbReference>
<dbReference type="PANTHER" id="PTHR12612">
    <property type="entry name" value="NUCLEAR TRANSPORT FACTOR 2"/>
    <property type="match status" value="1"/>
</dbReference>
<dbReference type="EMBL" id="CAJOBO010000570">
    <property type="protein sequence ID" value="CAF4249697.1"/>
    <property type="molecule type" value="Genomic_DNA"/>
</dbReference>
<evidence type="ECO:0000259" key="2">
    <source>
        <dbReference type="PROSITE" id="PS50177"/>
    </source>
</evidence>